<gene>
    <name evidence="1" type="ORF">TVAG_334030</name>
</gene>
<evidence type="ECO:0000313" key="1">
    <source>
        <dbReference type="EMBL" id="EAY07591.1"/>
    </source>
</evidence>
<name>A2EIA9_TRIV3</name>
<reference evidence="1" key="2">
    <citation type="journal article" date="2007" name="Science">
        <title>Draft genome sequence of the sexually transmitted pathogen Trichomonas vaginalis.</title>
        <authorList>
            <person name="Carlton J.M."/>
            <person name="Hirt R.P."/>
            <person name="Silva J.C."/>
            <person name="Delcher A.L."/>
            <person name="Schatz M."/>
            <person name="Zhao Q."/>
            <person name="Wortman J.R."/>
            <person name="Bidwell S.L."/>
            <person name="Alsmark U.C.M."/>
            <person name="Besteiro S."/>
            <person name="Sicheritz-Ponten T."/>
            <person name="Noel C.J."/>
            <person name="Dacks J.B."/>
            <person name="Foster P.G."/>
            <person name="Simillion C."/>
            <person name="Van de Peer Y."/>
            <person name="Miranda-Saavedra D."/>
            <person name="Barton G.J."/>
            <person name="Westrop G.D."/>
            <person name="Mueller S."/>
            <person name="Dessi D."/>
            <person name="Fiori P.L."/>
            <person name="Ren Q."/>
            <person name="Paulsen I."/>
            <person name="Zhang H."/>
            <person name="Bastida-Corcuera F.D."/>
            <person name="Simoes-Barbosa A."/>
            <person name="Brown M.T."/>
            <person name="Hayes R.D."/>
            <person name="Mukherjee M."/>
            <person name="Okumura C.Y."/>
            <person name="Schneider R."/>
            <person name="Smith A.J."/>
            <person name="Vanacova S."/>
            <person name="Villalvazo M."/>
            <person name="Haas B.J."/>
            <person name="Pertea M."/>
            <person name="Feldblyum T.V."/>
            <person name="Utterback T.R."/>
            <person name="Shu C.L."/>
            <person name="Osoegawa K."/>
            <person name="de Jong P.J."/>
            <person name="Hrdy I."/>
            <person name="Horvathova L."/>
            <person name="Zubacova Z."/>
            <person name="Dolezal P."/>
            <person name="Malik S.B."/>
            <person name="Logsdon J.M. Jr."/>
            <person name="Henze K."/>
            <person name="Gupta A."/>
            <person name="Wang C.C."/>
            <person name="Dunne R.L."/>
            <person name="Upcroft J.A."/>
            <person name="Upcroft P."/>
            <person name="White O."/>
            <person name="Salzberg S.L."/>
            <person name="Tang P."/>
            <person name="Chiu C.-H."/>
            <person name="Lee Y.-S."/>
            <person name="Embley T.M."/>
            <person name="Coombs G.H."/>
            <person name="Mottram J.C."/>
            <person name="Tachezy J."/>
            <person name="Fraser-Liggett C.M."/>
            <person name="Johnson P.J."/>
        </authorList>
    </citation>
    <scope>NUCLEOTIDE SEQUENCE [LARGE SCALE GENOMIC DNA]</scope>
    <source>
        <strain evidence="1">G3</strain>
    </source>
</reference>
<dbReference type="EMBL" id="DS113396">
    <property type="protein sequence ID" value="EAY07591.1"/>
    <property type="molecule type" value="Genomic_DNA"/>
</dbReference>
<sequence>MDSVEQAPQLYKLSQELENRLIDDNKEGATILAELSQILFIITKQELDSDMNKLIKKMVKSKNPDLEREKKQVGTFDLETSISYPLYLQRFKNGEPHQYIYKALINIMEDYYDTHPNDPKYQRGERIKIRETKKSKKAAFKYFDDNIKLFKHFMKPKNFDFQKIYSSNE</sequence>
<proteinExistence type="predicted"/>
<accession>A2EIA9</accession>
<protein>
    <submittedName>
        <fullName evidence="1">Uncharacterized protein</fullName>
    </submittedName>
</protein>
<dbReference type="VEuPathDB" id="TrichDB:TVAGG3_0060390"/>
<keyword evidence="2" id="KW-1185">Reference proteome</keyword>
<dbReference type="AlphaFoldDB" id="A2EIA9"/>
<reference evidence="1" key="1">
    <citation type="submission" date="2006-10" db="EMBL/GenBank/DDBJ databases">
        <authorList>
            <person name="Amadeo P."/>
            <person name="Zhao Q."/>
            <person name="Wortman J."/>
            <person name="Fraser-Liggett C."/>
            <person name="Carlton J."/>
        </authorList>
    </citation>
    <scope>NUCLEOTIDE SEQUENCE</scope>
    <source>
        <strain evidence="1">G3</strain>
    </source>
</reference>
<dbReference type="InParanoid" id="A2EIA9"/>
<dbReference type="Proteomes" id="UP000001542">
    <property type="component" value="Unassembled WGS sequence"/>
</dbReference>
<dbReference type="KEGG" id="tva:4765485"/>
<organism evidence="1 2">
    <name type="scientific">Trichomonas vaginalis (strain ATCC PRA-98 / G3)</name>
    <dbReference type="NCBI Taxonomy" id="412133"/>
    <lineage>
        <taxon>Eukaryota</taxon>
        <taxon>Metamonada</taxon>
        <taxon>Parabasalia</taxon>
        <taxon>Trichomonadida</taxon>
        <taxon>Trichomonadidae</taxon>
        <taxon>Trichomonas</taxon>
    </lineage>
</organism>
<evidence type="ECO:0000313" key="2">
    <source>
        <dbReference type="Proteomes" id="UP000001542"/>
    </source>
</evidence>
<dbReference type="VEuPathDB" id="TrichDB:TVAG_334030"/>
<dbReference type="RefSeq" id="XP_001319814.1">
    <property type="nucleotide sequence ID" value="XM_001319779.1"/>
</dbReference>